<evidence type="ECO:0000256" key="6">
    <source>
        <dbReference type="ARBA" id="ARBA00022801"/>
    </source>
</evidence>
<evidence type="ECO:0000313" key="16">
    <source>
        <dbReference type="EMBL" id="TQS45126.1"/>
    </source>
</evidence>
<sequence>MTSATLPLGIFSVGDAEPRVGTKVGSQVLDLAPALGDAVFDAPTLNPFLARGHEFWSSTRARLLDLVPAGLLDRYLIPLSDVQTHLPIDVADFVDFFSSLEHASNAGRILRPGEEPLKPNWRHLPVGYHGRAGTVVVDGTPIHRPRGQYKIGAGGEPQYAPTVKLDVEVELGFVVGEGSLLGSTVSVDEFEQHVFGAVLLLDWSARDIQAWEYVPLGPFLGKSFATTISPWVIPLDALSAAKIAPTPQEPMPLPHLQGTAPFSYDIALELRLNGHVVSTPEFASMYWTPAQQLAHMTSNGASLRTGDLYGTGTVSSWDESGFGSFLELTWNGERPLTLPDGTARGFLLDHDEITVSATAPAADGGLVDFGSVCGRILPATS</sequence>
<comment type="cofactor">
    <cofactor evidence="2 13">
        <name>Mg(2+)</name>
        <dbReference type="ChEBI" id="CHEBI:18420"/>
    </cofactor>
</comment>
<dbReference type="InterPro" id="IPR015377">
    <property type="entry name" value="Fumarylacetoacetase_N"/>
</dbReference>
<evidence type="ECO:0000256" key="7">
    <source>
        <dbReference type="ARBA" id="ARBA00022837"/>
    </source>
</evidence>
<dbReference type="SUPFAM" id="SSF56529">
    <property type="entry name" value="FAH"/>
    <property type="match status" value="1"/>
</dbReference>
<evidence type="ECO:0000256" key="3">
    <source>
        <dbReference type="ARBA" id="ARBA00004782"/>
    </source>
</evidence>
<keyword evidence="17" id="KW-1185">Reference proteome</keyword>
<name>A0A545AUW8_9ACTN</name>
<dbReference type="AlphaFoldDB" id="A0A545AUW8"/>
<feature type="binding site" evidence="12">
    <location>
        <position position="111"/>
    </location>
    <ligand>
        <name>substrate</name>
    </ligand>
</feature>
<feature type="binding site" evidence="13">
    <location>
        <position position="226"/>
    </location>
    <ligand>
        <name>Mg(2+)</name>
        <dbReference type="ChEBI" id="CHEBI:18420"/>
    </ligand>
</feature>
<dbReference type="GO" id="GO:0046872">
    <property type="term" value="F:metal ion binding"/>
    <property type="evidence" value="ECO:0007669"/>
    <property type="project" value="UniProtKB-KW"/>
</dbReference>
<evidence type="ECO:0000259" key="15">
    <source>
        <dbReference type="Pfam" id="PF09298"/>
    </source>
</evidence>
<evidence type="ECO:0000256" key="9">
    <source>
        <dbReference type="ARBA" id="ARBA00022878"/>
    </source>
</evidence>
<feature type="binding site" evidence="13">
    <location>
        <position position="168"/>
    </location>
    <ligand>
        <name>Ca(2+)</name>
        <dbReference type="ChEBI" id="CHEBI:29108"/>
    </ligand>
</feature>
<dbReference type="UniPathway" id="UPA00139">
    <property type="reaction ID" value="UER00341"/>
</dbReference>
<keyword evidence="10" id="KW-0585">Phenylalanine catabolism</keyword>
<feature type="binding site" evidence="13">
    <location>
        <position position="95"/>
    </location>
    <ligand>
        <name>Ca(2+)</name>
        <dbReference type="ChEBI" id="CHEBI:29108"/>
    </ligand>
</feature>
<dbReference type="GO" id="GO:1902000">
    <property type="term" value="P:homogentisate catabolic process"/>
    <property type="evidence" value="ECO:0007669"/>
    <property type="project" value="TreeGrafter"/>
</dbReference>
<keyword evidence="5 13" id="KW-0479">Metal-binding</keyword>
<accession>A0A545AUW8</accession>
<dbReference type="Proteomes" id="UP000317982">
    <property type="component" value="Unassembled WGS sequence"/>
</dbReference>
<dbReference type="GO" id="GO:0004334">
    <property type="term" value="F:fumarylacetoacetase activity"/>
    <property type="evidence" value="ECO:0007669"/>
    <property type="project" value="UniProtKB-EC"/>
</dbReference>
<feature type="binding site" evidence="13">
    <location>
        <position position="170"/>
    </location>
    <ligand>
        <name>Ca(2+)</name>
        <dbReference type="ChEBI" id="CHEBI:29108"/>
    </ligand>
</feature>
<dbReference type="InterPro" id="IPR036663">
    <property type="entry name" value="Fumarylacetoacetase_C_sf"/>
</dbReference>
<dbReference type="GO" id="GO:0006559">
    <property type="term" value="P:L-phenylalanine catabolic process"/>
    <property type="evidence" value="ECO:0007669"/>
    <property type="project" value="UniProtKB-UniPathway"/>
</dbReference>
<evidence type="ECO:0000256" key="10">
    <source>
        <dbReference type="ARBA" id="ARBA00023232"/>
    </source>
</evidence>
<evidence type="ECO:0000256" key="13">
    <source>
        <dbReference type="PIRSR" id="PIRSR605959-3"/>
    </source>
</evidence>
<dbReference type="NCBIfam" id="TIGR01266">
    <property type="entry name" value="fum_ac_acetase"/>
    <property type="match status" value="1"/>
</dbReference>
<feature type="binding site" evidence="13">
    <location>
        <position position="202"/>
    </location>
    <ligand>
        <name>Mg(2+)</name>
        <dbReference type="ChEBI" id="CHEBI:18420"/>
    </ligand>
</feature>
<feature type="binding site" evidence="12">
    <location>
        <position position="209"/>
    </location>
    <ligand>
        <name>substrate</name>
    </ligand>
</feature>
<feature type="binding site" evidence="13">
    <location>
        <position position="222"/>
    </location>
    <ligand>
        <name>Mg(2+)</name>
        <dbReference type="ChEBI" id="CHEBI:18420"/>
    </ligand>
</feature>
<evidence type="ECO:0000256" key="12">
    <source>
        <dbReference type="PIRSR" id="PIRSR605959-2"/>
    </source>
</evidence>
<feature type="domain" description="Fumarylacetoacetase-like C-terminal" evidence="14">
    <location>
        <begin position="99"/>
        <end position="358"/>
    </location>
</feature>
<evidence type="ECO:0000256" key="5">
    <source>
        <dbReference type="ARBA" id="ARBA00022723"/>
    </source>
</evidence>
<dbReference type="RefSeq" id="WP_142704576.1">
    <property type="nucleotide sequence ID" value="NZ_VIRS01000006.1"/>
</dbReference>
<dbReference type="Gene3D" id="3.90.850.10">
    <property type="entry name" value="Fumarylacetoacetase-like, C-terminal domain"/>
    <property type="match status" value="1"/>
</dbReference>
<comment type="cofactor">
    <cofactor evidence="1 13">
        <name>Ca(2+)</name>
        <dbReference type="ChEBI" id="CHEBI:29108"/>
    </cofactor>
</comment>
<dbReference type="InterPro" id="IPR011234">
    <property type="entry name" value="Fumarylacetoacetase-like_C"/>
</dbReference>
<evidence type="ECO:0000256" key="1">
    <source>
        <dbReference type="ARBA" id="ARBA00001913"/>
    </source>
</evidence>
<evidence type="ECO:0000256" key="4">
    <source>
        <dbReference type="ARBA" id="ARBA00012094"/>
    </source>
</evidence>
<dbReference type="InParanoid" id="A0A545AUW8"/>
<dbReference type="Pfam" id="PF01557">
    <property type="entry name" value="FAA_hydrolase"/>
    <property type="match status" value="1"/>
</dbReference>
<feature type="binding site" evidence="12">
    <location>
        <position position="313"/>
    </location>
    <ligand>
        <name>substrate</name>
    </ligand>
</feature>
<comment type="caution">
    <text evidence="16">The sequence shown here is derived from an EMBL/GenBank/DDBJ whole genome shotgun (WGS) entry which is preliminary data.</text>
</comment>
<comment type="pathway">
    <text evidence="3">Amino-acid degradation; L-phenylalanine degradation; acetoacetate and fumarate from L-phenylalanine: step 6/6.</text>
</comment>
<protein>
    <recommendedName>
        <fullName evidence="4">fumarylacetoacetase</fullName>
        <ecNumber evidence="4">3.7.1.2</ecNumber>
    </recommendedName>
</protein>
<dbReference type="Gene3D" id="2.30.30.230">
    <property type="entry name" value="Fumarylacetoacetase, N-terminal domain"/>
    <property type="match status" value="1"/>
</dbReference>
<dbReference type="InterPro" id="IPR005959">
    <property type="entry name" value="Fumarylacetoacetase"/>
</dbReference>
<gene>
    <name evidence="16" type="primary">fahA</name>
    <name evidence="16" type="ORF">FL583_11565</name>
</gene>
<feature type="binding site" evidence="12">
    <location>
        <position position="97"/>
    </location>
    <ligand>
        <name>substrate</name>
    </ligand>
</feature>
<evidence type="ECO:0000256" key="8">
    <source>
        <dbReference type="ARBA" id="ARBA00022842"/>
    </source>
</evidence>
<keyword evidence="6 16" id="KW-0378">Hydrolase</keyword>
<evidence type="ECO:0000259" key="14">
    <source>
        <dbReference type="Pfam" id="PF01557"/>
    </source>
</evidence>
<dbReference type="EC" id="3.7.1.2" evidence="4"/>
<dbReference type="EMBL" id="VIRS01000006">
    <property type="protein sequence ID" value="TQS45126.1"/>
    <property type="molecule type" value="Genomic_DNA"/>
</dbReference>
<dbReference type="Pfam" id="PF09298">
    <property type="entry name" value="FAA_hydrolase_N"/>
    <property type="match status" value="1"/>
</dbReference>
<dbReference type="SUPFAM" id="SSF63433">
    <property type="entry name" value="Fumarylacetoacetate hydrolase, FAH, N-terminal domain"/>
    <property type="match status" value="1"/>
</dbReference>
<feature type="binding site" evidence="13">
    <location>
        <position position="202"/>
    </location>
    <ligand>
        <name>Ca(2+)</name>
        <dbReference type="ChEBI" id="CHEBI:29108"/>
    </ligand>
</feature>
<feature type="domain" description="Fumarylacetoacetase N-terminal" evidence="15">
    <location>
        <begin position="5"/>
        <end position="87"/>
    </location>
</feature>
<evidence type="ECO:0000313" key="17">
    <source>
        <dbReference type="Proteomes" id="UP000317982"/>
    </source>
</evidence>
<feature type="active site" description="Proton acceptor" evidence="11">
    <location>
        <position position="102"/>
    </location>
</feature>
<keyword evidence="9" id="KW-0828">Tyrosine catabolism</keyword>
<evidence type="ECO:0000256" key="11">
    <source>
        <dbReference type="PIRSR" id="PIRSR605959-1"/>
    </source>
</evidence>
<dbReference type="PANTHER" id="PTHR43069">
    <property type="entry name" value="FUMARYLACETOACETASE"/>
    <property type="match status" value="1"/>
</dbReference>
<dbReference type="GO" id="GO:0006572">
    <property type="term" value="P:L-tyrosine catabolic process"/>
    <property type="evidence" value="ECO:0007669"/>
    <property type="project" value="UniProtKB-KW"/>
</dbReference>
<proteinExistence type="predicted"/>
<organism evidence="16 17">
    <name type="scientific">Cryptosporangium phraense</name>
    <dbReference type="NCBI Taxonomy" id="2593070"/>
    <lineage>
        <taxon>Bacteria</taxon>
        <taxon>Bacillati</taxon>
        <taxon>Actinomycetota</taxon>
        <taxon>Actinomycetes</taxon>
        <taxon>Cryptosporangiales</taxon>
        <taxon>Cryptosporangiaceae</taxon>
        <taxon>Cryptosporangium</taxon>
    </lineage>
</organism>
<keyword evidence="8 13" id="KW-0460">Magnesium</keyword>
<keyword evidence="7 13" id="KW-0106">Calcium</keyword>
<feature type="binding site" evidence="12">
    <location>
        <position position="213"/>
    </location>
    <ligand>
        <name>substrate</name>
    </ligand>
</feature>
<reference evidence="16 17" key="1">
    <citation type="submission" date="2019-07" db="EMBL/GenBank/DDBJ databases">
        <title>Cryptosporangium phraense sp. nov., isolated from plant litter.</title>
        <authorList>
            <person name="Suriyachadkun C."/>
        </authorList>
    </citation>
    <scope>NUCLEOTIDE SEQUENCE [LARGE SCALE GENOMIC DNA]</scope>
    <source>
        <strain evidence="16 17">A-T 5661</strain>
    </source>
</reference>
<dbReference type="PANTHER" id="PTHR43069:SF2">
    <property type="entry name" value="FUMARYLACETOACETASE"/>
    <property type="match status" value="1"/>
</dbReference>
<dbReference type="InterPro" id="IPR036462">
    <property type="entry name" value="Fumarylacetoacetase_N_sf"/>
</dbReference>
<dbReference type="OrthoDB" id="3766879at2"/>
<evidence type="ECO:0000256" key="2">
    <source>
        <dbReference type="ARBA" id="ARBA00001946"/>
    </source>
</evidence>